<dbReference type="AlphaFoldDB" id="A0A5C2RL93"/>
<evidence type="ECO:0000313" key="2">
    <source>
        <dbReference type="Proteomes" id="UP000313359"/>
    </source>
</evidence>
<reference evidence="1" key="1">
    <citation type="journal article" date="2018" name="Genome Biol. Evol.">
        <title>Genomics and development of Lentinus tigrinus, a white-rot wood-decaying mushroom with dimorphic fruiting bodies.</title>
        <authorList>
            <person name="Wu B."/>
            <person name="Xu Z."/>
            <person name="Knudson A."/>
            <person name="Carlson A."/>
            <person name="Chen N."/>
            <person name="Kovaka S."/>
            <person name="LaButti K."/>
            <person name="Lipzen A."/>
            <person name="Pennachio C."/>
            <person name="Riley R."/>
            <person name="Schakwitz W."/>
            <person name="Umezawa K."/>
            <person name="Ohm R.A."/>
            <person name="Grigoriev I.V."/>
            <person name="Nagy L.G."/>
            <person name="Gibbons J."/>
            <person name="Hibbett D."/>
        </authorList>
    </citation>
    <scope>NUCLEOTIDE SEQUENCE [LARGE SCALE GENOMIC DNA]</scope>
    <source>
        <strain evidence="1">ALCF2SS1-6</strain>
    </source>
</reference>
<sequence length="282" mass="31456">MSHSLAQDWFTSKNPDWLALLLCGLRDADPARVPLPQDVVGIPGYDKLLKRYVAPVLNSLARILRFSKAAQQVVAVAFKPARELDEPPTFVLAQDANAPSGVEGRLLSILAHLRRIRQIYTNAYGAKSPPPDFSSVLMGPEKNKKLEGACLRGEINVIFYSWDKIEARFTKNKRYDAFLDLVADVQGLPANQRAGCDAAERSSLKALQSLSSADTECLVRVRVMIERIRDIFVSHRSLAGTQKPTEQDEEVLVELQGWCHTIVRMVADSPKIWPLCDSYLRG</sequence>
<dbReference type="EMBL" id="ML122370">
    <property type="protein sequence ID" value="RPD52352.1"/>
    <property type="molecule type" value="Genomic_DNA"/>
</dbReference>
<name>A0A5C2RL93_9APHY</name>
<keyword evidence="2" id="KW-1185">Reference proteome</keyword>
<gene>
    <name evidence="1" type="ORF">L227DRAFT_61895</name>
</gene>
<dbReference type="STRING" id="1328759.A0A5C2RL93"/>
<proteinExistence type="predicted"/>
<organism evidence="1 2">
    <name type="scientific">Lentinus tigrinus ALCF2SS1-6</name>
    <dbReference type="NCBI Taxonomy" id="1328759"/>
    <lineage>
        <taxon>Eukaryota</taxon>
        <taxon>Fungi</taxon>
        <taxon>Dikarya</taxon>
        <taxon>Basidiomycota</taxon>
        <taxon>Agaricomycotina</taxon>
        <taxon>Agaricomycetes</taxon>
        <taxon>Polyporales</taxon>
        <taxon>Polyporaceae</taxon>
        <taxon>Lentinus</taxon>
    </lineage>
</organism>
<protein>
    <submittedName>
        <fullName evidence="1">Uncharacterized protein</fullName>
    </submittedName>
</protein>
<accession>A0A5C2RL93</accession>
<dbReference type="Proteomes" id="UP000313359">
    <property type="component" value="Unassembled WGS sequence"/>
</dbReference>
<evidence type="ECO:0000313" key="1">
    <source>
        <dbReference type="EMBL" id="RPD52352.1"/>
    </source>
</evidence>